<protein>
    <submittedName>
        <fullName evidence="1">Uncharacterized protein</fullName>
    </submittedName>
</protein>
<gene>
    <name evidence="1" type="ORF">HAPAU_22230</name>
</gene>
<dbReference type="Proteomes" id="UP000075321">
    <property type="component" value="Unassembled WGS sequence"/>
</dbReference>
<dbReference type="EMBL" id="LTAZ01000005">
    <property type="protein sequence ID" value="KYH25549.1"/>
    <property type="molecule type" value="Genomic_DNA"/>
</dbReference>
<dbReference type="Pfam" id="PF26422">
    <property type="entry name" value="Halo_JAB_MPN"/>
    <property type="match status" value="1"/>
</dbReference>
<name>A0A151AD40_9EURY</name>
<dbReference type="AlphaFoldDB" id="A0A151AD40"/>
<proteinExistence type="predicted"/>
<sequence>MAHITRGLATALLEFAEEAEPEPFSAGLGTTPAGEFEVALDCPPETPVFTHFYHPDAGGSVSAVFGMDFSTPAGRTHGRFVSHPQGELKVELTDDLHATMFVAVPPWGFDELAVFGRRGDRQPLDLIEAEPPMETL</sequence>
<evidence type="ECO:0000313" key="2">
    <source>
        <dbReference type="Proteomes" id="UP000075321"/>
    </source>
</evidence>
<comment type="caution">
    <text evidence="1">The sequence shown here is derived from an EMBL/GenBank/DDBJ whole genome shotgun (WGS) entry which is preliminary data.</text>
</comment>
<evidence type="ECO:0000313" key="1">
    <source>
        <dbReference type="EMBL" id="KYH25549.1"/>
    </source>
</evidence>
<accession>A0A151AD40</accession>
<dbReference type="InterPro" id="IPR058877">
    <property type="entry name" value="JAB/MPN_dom-containing"/>
</dbReference>
<organism evidence="1 2">
    <name type="scientific">Halalkalicoccus paucihalophilus</name>
    <dbReference type="NCBI Taxonomy" id="1008153"/>
    <lineage>
        <taxon>Archaea</taxon>
        <taxon>Methanobacteriati</taxon>
        <taxon>Methanobacteriota</taxon>
        <taxon>Stenosarchaea group</taxon>
        <taxon>Halobacteria</taxon>
        <taxon>Halobacteriales</taxon>
        <taxon>Halococcaceae</taxon>
        <taxon>Halalkalicoccus</taxon>
    </lineage>
</organism>
<dbReference type="OrthoDB" id="210127at2157"/>
<reference evidence="1 2" key="1">
    <citation type="submission" date="2016-02" db="EMBL/GenBank/DDBJ databases">
        <title>Genome sequence of Halalkalicoccus paucihalophilus DSM 24557.</title>
        <authorList>
            <person name="Poehlein A."/>
            <person name="Daniel R."/>
        </authorList>
    </citation>
    <scope>NUCLEOTIDE SEQUENCE [LARGE SCALE GENOMIC DNA]</scope>
    <source>
        <strain evidence="1 2">DSM 24557</strain>
    </source>
</reference>
<dbReference type="RefSeq" id="WP_066382450.1">
    <property type="nucleotide sequence ID" value="NZ_LTAZ01000005.1"/>
</dbReference>
<dbReference type="PATRIC" id="fig|1008153.3.peg.2263"/>
<keyword evidence="2" id="KW-1185">Reference proteome</keyword>